<sequence>MDIKKPRFTIGIKLLLLILMVTHIADMKVTTSTESYHYPNPTNEQLMQSLEGFVQYFENNYKSFIFGAYYGLVRCGEYVKATLDDYYRGLSILNVQQLNRIKQIHKRIIDVSKKIQPILAKNSQSYRQLHKLTQTPITVPEGLVSLNFTELHHVVLHDGSPESKNWENISDSYLHMISGSGNYQVCTITNTSWADITNYHTDGYIITHQMLNILTGQQFNCTEKMDKLAKDLGGIKKVTEVLCTQIYNEMQQELKKSLTFVPLQDLFLEQMYTCGAWGGYREFLNMEYLSMFLNWQTTAGCIAAYYGPFVSLHPNMTKDYTEDDSRYLFASDQLLIDKTITGDCDQHTTAIGMSLVAAFLHLGSLKNQPLYLHTPKTSAIPAHNRTYLTFIILGVTIGIIVIIVMLMVFLKVYSRYSLRNKEYAYQKVKNKE</sequence>
<dbReference type="KEGG" id="tad:TRIADDRAFT_62293"/>
<feature type="transmembrane region" description="Helical" evidence="1">
    <location>
        <begin position="387"/>
        <end position="410"/>
    </location>
</feature>
<dbReference type="InParanoid" id="B3SDD7"/>
<keyword evidence="1" id="KW-0812">Transmembrane</keyword>
<organism evidence="3 4">
    <name type="scientific">Trichoplax adhaerens</name>
    <name type="common">Trichoplax reptans</name>
    <dbReference type="NCBI Taxonomy" id="10228"/>
    <lineage>
        <taxon>Eukaryota</taxon>
        <taxon>Metazoa</taxon>
        <taxon>Placozoa</taxon>
        <taxon>Uniplacotomia</taxon>
        <taxon>Trichoplacea</taxon>
        <taxon>Trichoplacidae</taxon>
        <taxon>Trichoplax</taxon>
    </lineage>
</organism>
<gene>
    <name evidence="3" type="ORF">TRIADDRAFT_62293</name>
</gene>
<keyword evidence="4" id="KW-1185">Reference proteome</keyword>
<accession>B3SDD7</accession>
<evidence type="ECO:0000256" key="2">
    <source>
        <dbReference type="SAM" id="SignalP"/>
    </source>
</evidence>
<name>B3SDD7_TRIAD</name>
<dbReference type="CTD" id="6759463"/>
<feature type="signal peptide" evidence="2">
    <location>
        <begin position="1"/>
        <end position="27"/>
    </location>
</feature>
<dbReference type="PANTHER" id="PTHR33539:SF1">
    <property type="entry name" value="UPF0764 PROTEIN C16ORF89"/>
    <property type="match status" value="1"/>
</dbReference>
<dbReference type="Proteomes" id="UP000009022">
    <property type="component" value="Unassembled WGS sequence"/>
</dbReference>
<evidence type="ECO:0000313" key="3">
    <source>
        <dbReference type="EMBL" id="EDV19253.1"/>
    </source>
</evidence>
<dbReference type="eggNOG" id="ENOG502RBYN">
    <property type="taxonomic scope" value="Eukaryota"/>
</dbReference>
<evidence type="ECO:0000256" key="1">
    <source>
        <dbReference type="SAM" id="Phobius"/>
    </source>
</evidence>
<keyword evidence="1" id="KW-1133">Transmembrane helix</keyword>
<dbReference type="PhylomeDB" id="B3SDD7"/>
<dbReference type="EMBL" id="DS985278">
    <property type="protein sequence ID" value="EDV19253.1"/>
    <property type="molecule type" value="Genomic_DNA"/>
</dbReference>
<dbReference type="GeneID" id="6759463"/>
<keyword evidence="2" id="KW-0732">Signal</keyword>
<dbReference type="InterPro" id="IPR031751">
    <property type="entry name" value="DUF4735"/>
</dbReference>
<dbReference type="HOGENOM" id="CLU_052097_0_0_1"/>
<dbReference type="RefSeq" id="XP_002118250.1">
    <property type="nucleotide sequence ID" value="XM_002118214.1"/>
</dbReference>
<proteinExistence type="predicted"/>
<protein>
    <submittedName>
        <fullName evidence="3">Uncharacterized protein</fullName>
    </submittedName>
</protein>
<dbReference type="Pfam" id="PF15882">
    <property type="entry name" value="DUF4735"/>
    <property type="match status" value="1"/>
</dbReference>
<evidence type="ECO:0000313" key="4">
    <source>
        <dbReference type="Proteomes" id="UP000009022"/>
    </source>
</evidence>
<keyword evidence="1" id="KW-0472">Membrane</keyword>
<feature type="chain" id="PRO_5002798613" evidence="2">
    <location>
        <begin position="28"/>
        <end position="432"/>
    </location>
</feature>
<dbReference type="PANTHER" id="PTHR33539">
    <property type="entry name" value="UPF0764 PROTEIN C16ORF89"/>
    <property type="match status" value="1"/>
</dbReference>
<dbReference type="AlphaFoldDB" id="B3SDD7"/>
<reference evidence="3 4" key="1">
    <citation type="journal article" date="2008" name="Nature">
        <title>The Trichoplax genome and the nature of placozoans.</title>
        <authorList>
            <person name="Srivastava M."/>
            <person name="Begovic E."/>
            <person name="Chapman J."/>
            <person name="Putnam N.H."/>
            <person name="Hellsten U."/>
            <person name="Kawashima T."/>
            <person name="Kuo A."/>
            <person name="Mitros T."/>
            <person name="Salamov A."/>
            <person name="Carpenter M.L."/>
            <person name="Signorovitch A.Y."/>
            <person name="Moreno M.A."/>
            <person name="Kamm K."/>
            <person name="Grimwood J."/>
            <person name="Schmutz J."/>
            <person name="Shapiro H."/>
            <person name="Grigoriev I.V."/>
            <person name="Buss L.W."/>
            <person name="Schierwater B."/>
            <person name="Dellaporta S.L."/>
            <person name="Rokhsar D.S."/>
        </authorList>
    </citation>
    <scope>NUCLEOTIDE SEQUENCE [LARGE SCALE GENOMIC DNA]</scope>
    <source>
        <strain evidence="3 4">Grell-BS-1999</strain>
    </source>
</reference>
<dbReference type="OrthoDB" id="5949187at2759"/>